<evidence type="ECO:0000256" key="10">
    <source>
        <dbReference type="PIRSR" id="PIRSR610972-1"/>
    </source>
</evidence>
<evidence type="ECO:0000256" key="9">
    <source>
        <dbReference type="ARBA" id="ARBA00044991"/>
    </source>
</evidence>
<dbReference type="EMBL" id="JADKFW010000018">
    <property type="protein sequence ID" value="MBK9719296.1"/>
    <property type="molecule type" value="Genomic_DNA"/>
</dbReference>
<dbReference type="SFLD" id="SFLDG01135">
    <property type="entry name" value="C1.5.6:_HAD__Beta-PGM__Phospha"/>
    <property type="match status" value="1"/>
</dbReference>
<dbReference type="GO" id="GO:0008801">
    <property type="term" value="F:beta-phosphoglucomutase activity"/>
    <property type="evidence" value="ECO:0007669"/>
    <property type="project" value="UniProtKB-EC"/>
</dbReference>
<accession>A0A9D7SC64</accession>
<dbReference type="PANTHER" id="PTHR46193:SF18">
    <property type="entry name" value="HEXITOL PHOSPHATASE B"/>
    <property type="match status" value="1"/>
</dbReference>
<dbReference type="InterPro" id="IPR041492">
    <property type="entry name" value="HAD_2"/>
</dbReference>
<dbReference type="PANTHER" id="PTHR46193">
    <property type="entry name" value="6-PHOSPHOGLUCONATE PHOSPHATASE"/>
    <property type="match status" value="1"/>
</dbReference>
<comment type="caution">
    <text evidence="14">The sequence shown here is derived from an EMBL/GenBank/DDBJ whole genome shotgun (WGS) entry which is preliminary data.</text>
</comment>
<dbReference type="InterPro" id="IPR023198">
    <property type="entry name" value="PGP-like_dom2"/>
</dbReference>
<feature type="binding site" evidence="11">
    <location>
        <begin position="46"/>
        <end position="51"/>
    </location>
    <ligand>
        <name>substrate</name>
    </ligand>
</feature>
<dbReference type="GO" id="GO:0000287">
    <property type="term" value="F:magnesium ion binding"/>
    <property type="evidence" value="ECO:0007669"/>
    <property type="project" value="InterPro"/>
</dbReference>
<dbReference type="EC" id="5.4.2.6" evidence="8"/>
<keyword evidence="4 12" id="KW-0460">Magnesium</keyword>
<dbReference type="InterPro" id="IPR051600">
    <property type="entry name" value="Beta-PGM-like"/>
</dbReference>
<evidence type="ECO:0000313" key="15">
    <source>
        <dbReference type="Proteomes" id="UP000808349"/>
    </source>
</evidence>
<organism evidence="14 15">
    <name type="scientific">Candidatus Defluviibacterium haderslevense</name>
    <dbReference type="NCBI Taxonomy" id="2981993"/>
    <lineage>
        <taxon>Bacteria</taxon>
        <taxon>Pseudomonadati</taxon>
        <taxon>Bacteroidota</taxon>
        <taxon>Saprospiria</taxon>
        <taxon>Saprospirales</taxon>
        <taxon>Saprospiraceae</taxon>
        <taxon>Candidatus Defluviibacterium</taxon>
    </lineage>
</organism>
<keyword evidence="5 14" id="KW-0413">Isomerase</keyword>
<feature type="active site" description="Proton donor/acceptor" evidence="10">
    <location>
        <position position="13"/>
    </location>
</feature>
<dbReference type="SUPFAM" id="SSF56784">
    <property type="entry name" value="HAD-like"/>
    <property type="match status" value="1"/>
</dbReference>
<evidence type="ECO:0000256" key="13">
    <source>
        <dbReference type="PIRSR" id="PIRSR610972-4"/>
    </source>
</evidence>
<keyword evidence="6" id="KW-0119">Carbohydrate metabolism</keyword>
<dbReference type="NCBIfam" id="TIGR01509">
    <property type="entry name" value="HAD-SF-IA-v3"/>
    <property type="match status" value="1"/>
</dbReference>
<reference evidence="14 15" key="1">
    <citation type="submission" date="2020-10" db="EMBL/GenBank/DDBJ databases">
        <title>Connecting structure to function with the recovery of over 1000 high-quality activated sludge metagenome-assembled genomes encoding full-length rRNA genes using long-read sequencing.</title>
        <authorList>
            <person name="Singleton C.M."/>
            <person name="Petriglieri F."/>
            <person name="Kristensen J.M."/>
            <person name="Kirkegaard R.H."/>
            <person name="Michaelsen T.Y."/>
            <person name="Andersen M.H."/>
            <person name="Karst S.M."/>
            <person name="Dueholm M.S."/>
            <person name="Nielsen P.H."/>
            <person name="Albertsen M."/>
        </authorList>
    </citation>
    <scope>NUCLEOTIDE SEQUENCE [LARGE SCALE GENOMIC DNA]</scope>
    <source>
        <strain evidence="14">Ribe_18-Q3-R11-54_BAT3C.373</strain>
    </source>
</reference>
<comment type="cofactor">
    <cofactor evidence="12">
        <name>Mg(2+)</name>
        <dbReference type="ChEBI" id="CHEBI:18420"/>
    </cofactor>
    <text evidence="12">Binds 2 magnesium ions per subunit.</text>
</comment>
<dbReference type="InterPro" id="IPR036412">
    <property type="entry name" value="HAD-like_sf"/>
</dbReference>
<feature type="binding site" evidence="11">
    <location>
        <position position="78"/>
    </location>
    <ligand>
        <name>substrate</name>
    </ligand>
</feature>
<evidence type="ECO:0000256" key="2">
    <source>
        <dbReference type="ARBA" id="ARBA00022553"/>
    </source>
</evidence>
<evidence type="ECO:0000256" key="3">
    <source>
        <dbReference type="ARBA" id="ARBA00022723"/>
    </source>
</evidence>
<feature type="binding site" evidence="12">
    <location>
        <position position="13"/>
    </location>
    <ligand>
        <name>Mg(2+)</name>
        <dbReference type="ChEBI" id="CHEBI:18420"/>
    </ligand>
</feature>
<evidence type="ECO:0000256" key="7">
    <source>
        <dbReference type="ARBA" id="ARBA00044926"/>
    </source>
</evidence>
<feature type="site" description="Important for catalytic activity and assists the phosphoryl transfer reaction to Asp8 by balancing charge and orienting the reacting groups" evidence="13">
    <location>
        <position position="147"/>
    </location>
</feature>
<dbReference type="SFLD" id="SFLDS00003">
    <property type="entry name" value="Haloacid_Dehalogenase"/>
    <property type="match status" value="1"/>
</dbReference>
<gene>
    <name evidence="14" type="primary">pgmB</name>
    <name evidence="14" type="ORF">IPO85_17630</name>
</gene>
<dbReference type="Gene3D" id="1.10.150.240">
    <property type="entry name" value="Putative phosphatase, domain 2"/>
    <property type="match status" value="1"/>
</dbReference>
<feature type="site" description="Important for catalytic activity and assists the phosphoryl transfer reaction to Asp8 by balancing charge and orienting the reacting groups" evidence="13">
    <location>
        <position position="116"/>
    </location>
</feature>
<feature type="active site" description="Nucleophile" evidence="10">
    <location>
        <position position="11"/>
    </location>
</feature>
<protein>
    <recommendedName>
        <fullName evidence="9">Beta-phosphoglucomutase</fullName>
        <ecNumber evidence="8">5.4.2.6</ecNumber>
    </recommendedName>
</protein>
<dbReference type="Pfam" id="PF13419">
    <property type="entry name" value="HAD_2"/>
    <property type="match status" value="1"/>
</dbReference>
<feature type="binding site" evidence="12">
    <location>
        <position position="11"/>
    </location>
    <ligand>
        <name>Mg(2+)</name>
        <dbReference type="ChEBI" id="CHEBI:18420"/>
    </ligand>
</feature>
<proteinExistence type="inferred from homology"/>
<evidence type="ECO:0000256" key="8">
    <source>
        <dbReference type="ARBA" id="ARBA00044968"/>
    </source>
</evidence>
<keyword evidence="2" id="KW-0597">Phosphoprotein</keyword>
<feature type="binding site" evidence="11">
    <location>
        <begin position="116"/>
        <end position="120"/>
    </location>
    <ligand>
        <name>substrate</name>
    </ligand>
</feature>
<feature type="binding site" evidence="11">
    <location>
        <position position="27"/>
    </location>
    <ligand>
        <name>substrate</name>
    </ligand>
</feature>
<feature type="binding site" evidence="11">
    <location>
        <position position="54"/>
    </location>
    <ligand>
        <name>substrate</name>
    </ligand>
</feature>
<evidence type="ECO:0000256" key="11">
    <source>
        <dbReference type="PIRSR" id="PIRSR610972-2"/>
    </source>
</evidence>
<dbReference type="InterPro" id="IPR010972">
    <property type="entry name" value="Beta-PGM"/>
</dbReference>
<dbReference type="Proteomes" id="UP000808349">
    <property type="component" value="Unassembled WGS sequence"/>
</dbReference>
<name>A0A9D7SC64_9BACT</name>
<dbReference type="InterPro" id="IPR023214">
    <property type="entry name" value="HAD_sf"/>
</dbReference>
<dbReference type="NCBIfam" id="TIGR02009">
    <property type="entry name" value="PGMB-YQAB-SF"/>
    <property type="match status" value="1"/>
</dbReference>
<feature type="binding site" evidence="12">
    <location>
        <position position="171"/>
    </location>
    <ligand>
        <name>Mg(2+)</name>
        <dbReference type="ChEBI" id="CHEBI:18420"/>
    </ligand>
</feature>
<evidence type="ECO:0000256" key="5">
    <source>
        <dbReference type="ARBA" id="ARBA00023235"/>
    </source>
</evidence>
<evidence type="ECO:0000256" key="1">
    <source>
        <dbReference type="ARBA" id="ARBA00006171"/>
    </source>
</evidence>
<dbReference type="SFLD" id="SFLDG01129">
    <property type="entry name" value="C1.5:_HAD__Beta-PGM__Phosphata"/>
    <property type="match status" value="1"/>
</dbReference>
<dbReference type="InterPro" id="IPR010976">
    <property type="entry name" value="B-phosphoglucomutase_hydrolase"/>
</dbReference>
<dbReference type="Gene3D" id="3.40.50.1000">
    <property type="entry name" value="HAD superfamily/HAD-like"/>
    <property type="match status" value="1"/>
</dbReference>
<dbReference type="CDD" id="cd02598">
    <property type="entry name" value="HAD_BPGM"/>
    <property type="match status" value="1"/>
</dbReference>
<comment type="similarity">
    <text evidence="1">Belongs to the HAD-like hydrolase superfamily. CbbY/CbbZ/Gph/YieH family.</text>
</comment>
<evidence type="ECO:0000256" key="12">
    <source>
        <dbReference type="PIRSR" id="PIRSR610972-3"/>
    </source>
</evidence>
<evidence type="ECO:0000313" key="14">
    <source>
        <dbReference type="EMBL" id="MBK9719296.1"/>
    </source>
</evidence>
<sequence length="229" mass="25749">MDNEQWGFIFDLDGVIVDTARHHYLAWKALAAKFGFELTPEFNERLKGVDRMNSLQIILRAASAQMNEEDKINLATEKNVYYLKSIEHLNQTDILPGVLDFILETKNLNIPIALGSASKNALYILEKLQLLDYFTAIVDGNQVKESKPDPEVFLLGSELISIQPNHCIVFEDSVKGIQAAQRAHMHTVGIGSPKDIGLADLVIPDFLSTKPLDIVQWFNLNKHLTNTSF</sequence>
<dbReference type="AlphaFoldDB" id="A0A9D7SC64"/>
<evidence type="ECO:0000256" key="6">
    <source>
        <dbReference type="ARBA" id="ARBA00023277"/>
    </source>
</evidence>
<feature type="binding site" evidence="11">
    <location>
        <position position="147"/>
    </location>
    <ligand>
        <name>substrate</name>
    </ligand>
</feature>
<feature type="binding site" evidence="12">
    <location>
        <position position="172"/>
    </location>
    <ligand>
        <name>Mg(2+)</name>
        <dbReference type="ChEBI" id="CHEBI:18420"/>
    </ligand>
</feature>
<evidence type="ECO:0000256" key="4">
    <source>
        <dbReference type="ARBA" id="ARBA00022842"/>
    </source>
</evidence>
<dbReference type="GO" id="GO:0005975">
    <property type="term" value="P:carbohydrate metabolic process"/>
    <property type="evidence" value="ECO:0007669"/>
    <property type="project" value="InterPro"/>
</dbReference>
<dbReference type="InterPro" id="IPR006439">
    <property type="entry name" value="HAD-SF_hydro_IA"/>
</dbReference>
<dbReference type="NCBIfam" id="TIGR01990">
    <property type="entry name" value="bPGM"/>
    <property type="match status" value="1"/>
</dbReference>
<feature type="binding site" evidence="11">
    <location>
        <begin position="11"/>
        <end position="13"/>
    </location>
    <ligand>
        <name>substrate</name>
    </ligand>
</feature>
<keyword evidence="3 12" id="KW-0479">Metal-binding</keyword>
<comment type="catalytic activity">
    <reaction evidence="7">
        <text>beta-D-glucose 1-phosphate = beta-D-glucose 6-phosphate</text>
        <dbReference type="Rhea" id="RHEA:20113"/>
        <dbReference type="ChEBI" id="CHEBI:57684"/>
        <dbReference type="ChEBI" id="CHEBI:58247"/>
        <dbReference type="EC" id="5.4.2.6"/>
    </reaction>
</comment>